<organism evidence="1 2">
    <name type="scientific">[Clostridium] clostridioforme 90A8</name>
    <dbReference type="NCBI Taxonomy" id="999408"/>
    <lineage>
        <taxon>Bacteria</taxon>
        <taxon>Bacillati</taxon>
        <taxon>Bacillota</taxon>
        <taxon>Clostridia</taxon>
        <taxon>Lachnospirales</taxon>
        <taxon>Lachnospiraceae</taxon>
        <taxon>Enterocloster</taxon>
    </lineage>
</organism>
<proteinExistence type="predicted"/>
<evidence type="ECO:0000313" key="1">
    <source>
        <dbReference type="EMBL" id="ENZ12058.1"/>
    </source>
</evidence>
<evidence type="ECO:0000313" key="2">
    <source>
        <dbReference type="Proteomes" id="UP000013085"/>
    </source>
</evidence>
<gene>
    <name evidence="1" type="ORF">HMPREF1090_03687</name>
</gene>
<name>A0A0E2HKG8_9FIRM</name>
<reference evidence="1 2" key="1">
    <citation type="submission" date="2013-01" db="EMBL/GenBank/DDBJ databases">
        <title>The Genome Sequence of Clostridium clostridioforme 90A8.</title>
        <authorList>
            <consortium name="The Broad Institute Genome Sequencing Platform"/>
            <person name="Earl A."/>
            <person name="Ward D."/>
            <person name="Feldgarden M."/>
            <person name="Gevers D."/>
            <person name="Courvalin P."/>
            <person name="Lambert T."/>
            <person name="Walker B."/>
            <person name="Young S.K."/>
            <person name="Zeng Q."/>
            <person name="Gargeya S."/>
            <person name="Fitzgerald M."/>
            <person name="Haas B."/>
            <person name="Abouelleil A."/>
            <person name="Alvarado L."/>
            <person name="Arachchi H.M."/>
            <person name="Berlin A.M."/>
            <person name="Chapman S.B."/>
            <person name="Dewar J."/>
            <person name="Goldberg J."/>
            <person name="Griggs A."/>
            <person name="Gujja S."/>
            <person name="Hansen M."/>
            <person name="Howarth C."/>
            <person name="Imamovic A."/>
            <person name="Larimer J."/>
            <person name="McCowan C."/>
            <person name="Murphy C."/>
            <person name="Neiman D."/>
            <person name="Pearson M."/>
            <person name="Priest M."/>
            <person name="Roberts A."/>
            <person name="Saif S."/>
            <person name="Shea T."/>
            <person name="Sisk P."/>
            <person name="Sykes S."/>
            <person name="Wortman J."/>
            <person name="Nusbaum C."/>
            <person name="Birren B."/>
        </authorList>
    </citation>
    <scope>NUCLEOTIDE SEQUENCE [LARGE SCALE GENOMIC DNA]</scope>
    <source>
        <strain evidence="1 2">90A8</strain>
    </source>
</reference>
<dbReference type="Proteomes" id="UP000013085">
    <property type="component" value="Unassembled WGS sequence"/>
</dbReference>
<dbReference type="RefSeq" id="WP_002593752.1">
    <property type="nucleotide sequence ID" value="NZ_KB850980.1"/>
</dbReference>
<comment type="caution">
    <text evidence="1">The sequence shown here is derived from an EMBL/GenBank/DDBJ whole genome shotgun (WGS) entry which is preliminary data.</text>
</comment>
<protein>
    <submittedName>
        <fullName evidence="1">Uncharacterized protein</fullName>
    </submittedName>
</protein>
<sequence>MNEDTIRDIYYVEHKWNPHFFYLSPKSFCQDLEKNGSDLYLDLFHAMYQEESDYICPYTENDFSLRKELCNNGTTIIYQLITPSPVLSPLTRCAYFCCQLDKQQYFYYTSELTHTGDYLLCGWTKDEAHLIFHSDASTLEEELEEVKKLFKEVELYERCSDRLQGLCKRKSSLPSRRKNASRRTYLGRRNALYN</sequence>
<dbReference type="PATRIC" id="fig|999408.3.peg.3950"/>
<dbReference type="AlphaFoldDB" id="A0A0E2HKG8"/>
<accession>A0A0E2HKG8</accession>
<dbReference type="HOGENOM" id="CLU_1400359_0_0_9"/>
<dbReference type="EMBL" id="AGYR01000040">
    <property type="protein sequence ID" value="ENZ12058.1"/>
    <property type="molecule type" value="Genomic_DNA"/>
</dbReference>